<organism evidence="1 2">
    <name type="scientific">Paenibacillus mesotrionivorans</name>
    <dbReference type="NCBI Taxonomy" id="3160968"/>
    <lineage>
        <taxon>Bacteria</taxon>
        <taxon>Bacillati</taxon>
        <taxon>Bacillota</taxon>
        <taxon>Bacilli</taxon>
        <taxon>Bacillales</taxon>
        <taxon>Paenibacillaceae</taxon>
        <taxon>Paenibacillus</taxon>
    </lineage>
</organism>
<comment type="caution">
    <text evidence="1">The sequence shown here is derived from an EMBL/GenBank/DDBJ whole genome shotgun (WGS) entry which is preliminary data.</text>
</comment>
<keyword evidence="2" id="KW-1185">Reference proteome</keyword>
<accession>A0ACC7P3J3</accession>
<dbReference type="Proteomes" id="UP001631969">
    <property type="component" value="Unassembled WGS sequence"/>
</dbReference>
<evidence type="ECO:0000313" key="2">
    <source>
        <dbReference type="Proteomes" id="UP001631969"/>
    </source>
</evidence>
<gene>
    <name evidence="1" type="ORF">ACI1P1_23630</name>
</gene>
<sequence>MGFDDFTKRRIGKILDAYIEAKIPDDFKADYKILYTFRGNNITLVQETPAYLPGERVELPICQFRLADNKWKVYWQDSRNRWHLVEDLEPIEDFKRQLMNIEKPEFSYMWL</sequence>
<proteinExistence type="predicted"/>
<reference evidence="1" key="1">
    <citation type="submission" date="2024-12" db="EMBL/GenBank/DDBJ databases">
        <authorList>
            <person name="Wu N."/>
        </authorList>
    </citation>
    <scope>NUCLEOTIDE SEQUENCE</scope>
    <source>
        <strain evidence="1">P15</strain>
    </source>
</reference>
<name>A0ACC7P3J3_9BACL</name>
<dbReference type="EMBL" id="JBJURJ010000017">
    <property type="protein sequence ID" value="MFM9331290.1"/>
    <property type="molecule type" value="Genomic_DNA"/>
</dbReference>
<evidence type="ECO:0000313" key="1">
    <source>
        <dbReference type="EMBL" id="MFM9331290.1"/>
    </source>
</evidence>
<protein>
    <submittedName>
        <fullName evidence="1">DUF3024 domain-containing protein</fullName>
    </submittedName>
</protein>